<protein>
    <recommendedName>
        <fullName evidence="7">TRAP transporter small permease protein</fullName>
    </recommendedName>
</protein>
<evidence type="ECO:0000256" key="6">
    <source>
        <dbReference type="ARBA" id="ARBA00023136"/>
    </source>
</evidence>
<comment type="subunit">
    <text evidence="7">The complex comprises the extracytoplasmic solute receptor protein and the two transmembrane proteins.</text>
</comment>
<reference evidence="9 10" key="1">
    <citation type="submission" date="2007-11" db="EMBL/GenBank/DDBJ databases">
        <authorList>
            <person name="Wagner-Dobler I."/>
            <person name="Ferriera S."/>
            <person name="Johnson J."/>
            <person name="Kravitz S."/>
            <person name="Beeson K."/>
            <person name="Sutton G."/>
            <person name="Rogers Y.-H."/>
            <person name="Friedman R."/>
            <person name="Frazier M."/>
            <person name="Venter J.C."/>
        </authorList>
    </citation>
    <scope>NUCLEOTIDE SEQUENCE [LARGE SCALE GENOMIC DNA]</scope>
    <source>
        <strain evidence="9 10">HEL-45</strain>
    </source>
</reference>
<organism evidence="9 10">
    <name type="scientific">Sulfitobacter indolifex HEL-45</name>
    <dbReference type="NCBI Taxonomy" id="391624"/>
    <lineage>
        <taxon>Bacteria</taxon>
        <taxon>Pseudomonadati</taxon>
        <taxon>Pseudomonadota</taxon>
        <taxon>Alphaproteobacteria</taxon>
        <taxon>Rhodobacterales</taxon>
        <taxon>Roseobacteraceae</taxon>
        <taxon>Sulfitobacter</taxon>
    </lineage>
</organism>
<evidence type="ECO:0000256" key="7">
    <source>
        <dbReference type="RuleBase" id="RU369079"/>
    </source>
</evidence>
<feature type="domain" description="Tripartite ATP-independent periplasmic transporters DctQ component" evidence="8">
    <location>
        <begin position="26"/>
        <end position="103"/>
    </location>
</feature>
<evidence type="ECO:0000259" key="8">
    <source>
        <dbReference type="Pfam" id="PF04290"/>
    </source>
</evidence>
<dbReference type="InterPro" id="IPR055348">
    <property type="entry name" value="DctQ"/>
</dbReference>
<proteinExistence type="inferred from homology"/>
<keyword evidence="7" id="KW-0997">Cell inner membrane</keyword>
<keyword evidence="10" id="KW-1185">Reference proteome</keyword>
<evidence type="ECO:0000256" key="3">
    <source>
        <dbReference type="ARBA" id="ARBA00022475"/>
    </source>
</evidence>
<evidence type="ECO:0000313" key="10">
    <source>
        <dbReference type="Proteomes" id="UP000003257"/>
    </source>
</evidence>
<accession>A0ABP2D4F0</accession>
<keyword evidence="3" id="KW-1003">Cell membrane</keyword>
<feature type="transmembrane region" description="Helical" evidence="7">
    <location>
        <begin position="50"/>
        <end position="68"/>
    </location>
</feature>
<keyword evidence="6 7" id="KW-0472">Membrane</keyword>
<comment type="similarity">
    <text evidence="7">Belongs to the TRAP transporter small permease family.</text>
</comment>
<evidence type="ECO:0000256" key="2">
    <source>
        <dbReference type="ARBA" id="ARBA00022448"/>
    </source>
</evidence>
<evidence type="ECO:0000256" key="4">
    <source>
        <dbReference type="ARBA" id="ARBA00022692"/>
    </source>
</evidence>
<dbReference type="Proteomes" id="UP000003257">
    <property type="component" value="Unassembled WGS sequence"/>
</dbReference>
<dbReference type="Pfam" id="PF04290">
    <property type="entry name" value="DctQ"/>
    <property type="match status" value="1"/>
</dbReference>
<keyword evidence="5 7" id="KW-1133">Transmembrane helix</keyword>
<dbReference type="EMBL" id="ABID01000040">
    <property type="protein sequence ID" value="EDQ03134.1"/>
    <property type="molecule type" value="Genomic_DNA"/>
</dbReference>
<comment type="caution">
    <text evidence="7">Lacks conserved residue(s) required for the propagation of feature annotation.</text>
</comment>
<comment type="function">
    <text evidence="7">Part of the tripartite ATP-independent periplasmic (TRAP) transport system.</text>
</comment>
<comment type="caution">
    <text evidence="9">The sequence shown here is derived from an EMBL/GenBank/DDBJ whole genome shotgun (WGS) entry which is preliminary data.</text>
</comment>
<evidence type="ECO:0000256" key="1">
    <source>
        <dbReference type="ARBA" id="ARBA00004651"/>
    </source>
</evidence>
<evidence type="ECO:0000256" key="5">
    <source>
        <dbReference type="ARBA" id="ARBA00022989"/>
    </source>
</evidence>
<comment type="subcellular location">
    <subcellularLocation>
        <location evidence="7">Cell inner membrane</location>
        <topology evidence="7">Multi-pass membrane protein</topology>
    </subcellularLocation>
    <subcellularLocation>
        <location evidence="1">Cell membrane</location>
        <topology evidence="1">Multi-pass membrane protein</topology>
    </subcellularLocation>
</comment>
<gene>
    <name evidence="9" type="ORF">OIHEL45_18516</name>
</gene>
<keyword evidence="4 7" id="KW-0812">Transmembrane</keyword>
<feature type="transmembrane region" description="Helical" evidence="7">
    <location>
        <begin position="7"/>
        <end position="30"/>
    </location>
</feature>
<evidence type="ECO:0000313" key="9">
    <source>
        <dbReference type="EMBL" id="EDQ03134.1"/>
    </source>
</evidence>
<feature type="non-terminal residue" evidence="9">
    <location>
        <position position="113"/>
    </location>
</feature>
<keyword evidence="2 7" id="KW-0813">Transport</keyword>
<sequence>MRTFIRLTAALSALPMTMASLALFALMVLTFSDVIMRSVFNAPIEAATELIRIGIALIVFSALPVLSAREGHIAADLLDHPFEKWGVQRWRDGLITLACGAMLWFPAGRVVDL</sequence>
<name>A0ABP2D4F0_9RHOB</name>
<dbReference type="RefSeq" id="WP_007121295.1">
    <property type="nucleotide sequence ID" value="NZ_ABID01000040.1"/>
</dbReference>